<feature type="compositionally biased region" description="Polar residues" evidence="1">
    <location>
        <begin position="1"/>
        <end position="17"/>
    </location>
</feature>
<sequence>MLVDNPSETHASGSRALQGSGAEARKGAGRTWPGHAHAEAASAPPLTVVALALALLGVAAHSAWLSHRIDALEARGAGGARRWPSRSRVLSEGSGAASPLPSVPVSAGSPVVVPYESISDATWPPEPAPEDESQGVAVHVEQPGAAILMRAPIAPDWSGAPSPSASARPGAEMDLLVFATSMRAGAVSGNSPASNQSDWLSDPLGDGVSQRIVRAPHCRSLLSHHRCRALGQSGYYPQPVAGPLMPPLDDGVGNRYMPALAVAGDAMVLGRITSPTIDAIVETVAALRSQLLSLEASLEGESAALPTQSPAPASLPAAELEALADAGAELQLFAAASAANSACLADWNRTHELQVDGFADGGTPDLPTAPLLRNCGTVDYLASADSGLPMSALTGVPSEWGRVSANGIRLHSAVMVDVARAAAVPMARGARRFAWLYVTGGFDRQLCWAPGCDPNQAMAHAYRLDMVSLRWEGLPHLPMARARHGMAWLPELGLVAAGPGQAYGDWDAYRNNNTFARSLFEGAAEPFVDVLAVPEAFNATVQWSAPARRHPTEGDSLGANDKDFLYTSQGANNASGAPTFAVPSASWAASGARVSPLAWLSVGNLSEAFPLLDVSGITNASVTSIGTKVFLYGGGLAVRGSDDLRPQPAVLQVDLGHVRMTGGGLRANVTLLCSTPESWLYSAPLIGGALFPAPAGNRLLAFGGHSLGYAASLASYDITMLDGTDQYALVIDLDSAGGGAQCNMLQSDASRDNWSGFGATRLANGHVIAAGGSRHYFPQEEGELYRLFDAETSFVTPVDPVTESRGVNFAALPVVSSTHRLMGGVMAAMPAVPVASGPGAAELIARLDMRDANGTRLRPAAPWQAASLTQELWWFGGDPIEESYNGYTMSAATGAYLRRLGGDWSCGELGAARREVAASAQGLHAVSVELTCQV</sequence>
<comment type="caution">
    <text evidence="2">The sequence shown here is derived from an EMBL/GenBank/DDBJ whole genome shotgun (WGS) entry which is preliminary data.</text>
</comment>
<dbReference type="InterPro" id="IPR015915">
    <property type="entry name" value="Kelch-typ_b-propeller"/>
</dbReference>
<dbReference type="SUPFAM" id="SSF50965">
    <property type="entry name" value="Galactose oxidase, central domain"/>
    <property type="match status" value="1"/>
</dbReference>
<evidence type="ECO:0000313" key="3">
    <source>
        <dbReference type="Proteomes" id="UP000323011"/>
    </source>
</evidence>
<protein>
    <submittedName>
        <fullName evidence="2">Uncharacterized protein</fullName>
    </submittedName>
</protein>
<dbReference type="Proteomes" id="UP000323011">
    <property type="component" value="Unassembled WGS sequence"/>
</dbReference>
<evidence type="ECO:0000313" key="2">
    <source>
        <dbReference type="EMBL" id="KAA0148892.1"/>
    </source>
</evidence>
<dbReference type="InterPro" id="IPR011043">
    <property type="entry name" value="Gal_Oxase/kelch_b-propeller"/>
</dbReference>
<keyword evidence="3" id="KW-1185">Reference proteome</keyword>
<evidence type="ECO:0000256" key="1">
    <source>
        <dbReference type="SAM" id="MobiDB-lite"/>
    </source>
</evidence>
<proteinExistence type="predicted"/>
<name>A0A5A8C739_CAFRO</name>
<reference evidence="2 3" key="1">
    <citation type="submission" date="2019-07" db="EMBL/GenBank/DDBJ databases">
        <title>Genomes of Cafeteria roenbergensis.</title>
        <authorList>
            <person name="Fischer M.G."/>
            <person name="Hackl T."/>
            <person name="Roman M."/>
        </authorList>
    </citation>
    <scope>NUCLEOTIDE SEQUENCE [LARGE SCALE GENOMIC DNA]</scope>
    <source>
        <strain evidence="2 3">BVI</strain>
    </source>
</reference>
<dbReference type="EMBL" id="VLTN01000048">
    <property type="protein sequence ID" value="KAA0148892.1"/>
    <property type="molecule type" value="Genomic_DNA"/>
</dbReference>
<feature type="region of interest" description="Disordered" evidence="1">
    <location>
        <begin position="1"/>
        <end position="36"/>
    </location>
</feature>
<organism evidence="2 3">
    <name type="scientific">Cafeteria roenbergensis</name>
    <name type="common">Marine flagellate</name>
    <dbReference type="NCBI Taxonomy" id="33653"/>
    <lineage>
        <taxon>Eukaryota</taxon>
        <taxon>Sar</taxon>
        <taxon>Stramenopiles</taxon>
        <taxon>Bigyra</taxon>
        <taxon>Opalozoa</taxon>
        <taxon>Bicosoecida</taxon>
        <taxon>Cafeteriaceae</taxon>
        <taxon>Cafeteria</taxon>
    </lineage>
</organism>
<dbReference type="AlphaFoldDB" id="A0A5A8C739"/>
<accession>A0A5A8C739</accession>
<dbReference type="Gene3D" id="2.120.10.80">
    <property type="entry name" value="Kelch-type beta propeller"/>
    <property type="match status" value="1"/>
</dbReference>
<gene>
    <name evidence="2" type="ORF">FNF29_06366</name>
</gene>